<reference evidence="5" key="1">
    <citation type="submission" date="2012-06" db="EMBL/GenBank/DDBJ databases">
        <title>The genome sequence of Coniosporium apollinis CBS 100218.</title>
        <authorList>
            <consortium name="The Broad Institute Genome Sequencing Platform"/>
            <person name="Cuomo C."/>
            <person name="Gorbushina A."/>
            <person name="Noack S."/>
            <person name="Walker B."/>
            <person name="Young S.K."/>
            <person name="Zeng Q."/>
            <person name="Gargeya S."/>
            <person name="Fitzgerald M."/>
            <person name="Haas B."/>
            <person name="Abouelleil A."/>
            <person name="Alvarado L."/>
            <person name="Arachchi H.M."/>
            <person name="Berlin A.M."/>
            <person name="Chapman S.B."/>
            <person name="Goldberg J."/>
            <person name="Griggs A."/>
            <person name="Gujja S."/>
            <person name="Hansen M."/>
            <person name="Howarth C."/>
            <person name="Imamovic A."/>
            <person name="Larimer J."/>
            <person name="McCowan C."/>
            <person name="Montmayeur A."/>
            <person name="Murphy C."/>
            <person name="Neiman D."/>
            <person name="Pearson M."/>
            <person name="Priest M."/>
            <person name="Roberts A."/>
            <person name="Saif S."/>
            <person name="Shea T."/>
            <person name="Sisk P."/>
            <person name="Sykes S."/>
            <person name="Wortman J."/>
            <person name="Nusbaum C."/>
            <person name="Birren B."/>
        </authorList>
    </citation>
    <scope>NUCLEOTIDE SEQUENCE [LARGE SCALE GENOMIC DNA]</scope>
    <source>
        <strain evidence="5">CBS 100218</strain>
    </source>
</reference>
<dbReference type="RefSeq" id="XP_007781601.1">
    <property type="nucleotide sequence ID" value="XM_007783411.1"/>
</dbReference>
<dbReference type="GO" id="GO:0003700">
    <property type="term" value="F:DNA-binding transcription factor activity"/>
    <property type="evidence" value="ECO:0007669"/>
    <property type="project" value="TreeGrafter"/>
</dbReference>
<dbReference type="Pfam" id="PF11951">
    <property type="entry name" value="Fungal_trans_2"/>
    <property type="match status" value="1"/>
</dbReference>
<dbReference type="eggNOG" id="ENOG502RVUZ">
    <property type="taxonomic scope" value="Eukaryota"/>
</dbReference>
<dbReference type="GeneID" id="19902988"/>
<keyword evidence="5" id="KW-1185">Reference proteome</keyword>
<comment type="subcellular location">
    <subcellularLocation>
        <location evidence="1">Nucleus</location>
    </subcellularLocation>
</comment>
<keyword evidence="2" id="KW-0539">Nucleus</keyword>
<dbReference type="PANTHER" id="PTHR37534">
    <property type="entry name" value="TRANSCRIPTIONAL ACTIVATOR PROTEIN UGA3"/>
    <property type="match status" value="1"/>
</dbReference>
<protein>
    <recommendedName>
        <fullName evidence="6">Transcription factor domain-containing protein</fullName>
    </recommendedName>
</protein>
<dbReference type="STRING" id="1168221.R7YWU6"/>
<gene>
    <name evidence="4" type="ORF">W97_05677</name>
</gene>
<dbReference type="GO" id="GO:0000976">
    <property type="term" value="F:transcription cis-regulatory region binding"/>
    <property type="evidence" value="ECO:0007669"/>
    <property type="project" value="TreeGrafter"/>
</dbReference>
<accession>R7YWU6</accession>
<dbReference type="HOGENOM" id="CLU_008719_5_0_1"/>
<evidence type="ECO:0000313" key="4">
    <source>
        <dbReference type="EMBL" id="EON66284.1"/>
    </source>
</evidence>
<evidence type="ECO:0008006" key="6">
    <source>
        <dbReference type="Google" id="ProtNLM"/>
    </source>
</evidence>
<dbReference type="GO" id="GO:0045944">
    <property type="term" value="P:positive regulation of transcription by RNA polymerase II"/>
    <property type="evidence" value="ECO:0007669"/>
    <property type="project" value="TreeGrafter"/>
</dbReference>
<evidence type="ECO:0000256" key="3">
    <source>
        <dbReference type="SAM" id="MobiDB-lite"/>
    </source>
</evidence>
<dbReference type="Proteomes" id="UP000016924">
    <property type="component" value="Unassembled WGS sequence"/>
</dbReference>
<dbReference type="EMBL" id="JH767579">
    <property type="protein sequence ID" value="EON66284.1"/>
    <property type="molecule type" value="Genomic_DNA"/>
</dbReference>
<dbReference type="GO" id="GO:0005634">
    <property type="term" value="C:nucleus"/>
    <property type="evidence" value="ECO:0007669"/>
    <property type="project" value="UniProtKB-SubCell"/>
</dbReference>
<feature type="region of interest" description="Disordered" evidence="3">
    <location>
        <begin position="1"/>
        <end position="32"/>
    </location>
</feature>
<organism evidence="4 5">
    <name type="scientific">Coniosporium apollinis (strain CBS 100218)</name>
    <name type="common">Rock-inhabiting black yeast</name>
    <dbReference type="NCBI Taxonomy" id="1168221"/>
    <lineage>
        <taxon>Eukaryota</taxon>
        <taxon>Fungi</taxon>
        <taxon>Dikarya</taxon>
        <taxon>Ascomycota</taxon>
        <taxon>Pezizomycotina</taxon>
        <taxon>Dothideomycetes</taxon>
        <taxon>Dothideomycetes incertae sedis</taxon>
        <taxon>Coniosporium</taxon>
    </lineage>
</organism>
<dbReference type="InterPro" id="IPR021858">
    <property type="entry name" value="Fun_TF"/>
</dbReference>
<evidence type="ECO:0000256" key="2">
    <source>
        <dbReference type="ARBA" id="ARBA00023242"/>
    </source>
</evidence>
<dbReference type="AlphaFoldDB" id="R7YWU6"/>
<name>R7YWU6_CONA1</name>
<dbReference type="OMA" id="DAIWHAR"/>
<evidence type="ECO:0000313" key="5">
    <source>
        <dbReference type="Proteomes" id="UP000016924"/>
    </source>
</evidence>
<evidence type="ECO:0000256" key="1">
    <source>
        <dbReference type="ARBA" id="ARBA00004123"/>
    </source>
</evidence>
<dbReference type="PANTHER" id="PTHR37534:SF4">
    <property type="entry name" value="ZN(II)2CYS6 TRANSCRIPTION FACTOR (EUROFUNG)"/>
    <property type="match status" value="1"/>
</dbReference>
<sequence>MSEDDDSGLSGSHTASDEFLNPLHSISSTGLHPQDILQQSGNVSTFYLGTDAPAASNNNISAPVFAQLNAQSSAEGQPERADPDPTFDEAFRTDLLETAPSADVYTPPFSLGLALSRKSSPFREPRFPISDAQALALLRSYLTESATWCETTDTNKHFSAVCAHDMLESNIFKGSALALASRQLSMTGVLVEEIALQLYQYTIQLLIQQDPDQADAAILASCTLLCVYEMMASDVVDWRRHLKGCAGLFSSKGWNGSSEGLMKACFWAFARIDLWAAFLLEKRTLIPTNCWVSDESLERAAAIDCPDDYCNLSILLFARVVNCLSRDDSESTTSESRREAQQLWARFQEWWKFRPKRVRALYRTGPTNSNPFPTIVFTYTSSICGNTFYHAGSLLLLEKLCIDPGSDSSDEMIDPIWHAMELCGISVSNVDHLDFGLNMRLLGDDEDDHADDTARYAAEQIVLLKHLIRIQRETGWKTEGRAEDLRKIWGLQ</sequence>
<dbReference type="OrthoDB" id="415590at2759"/>
<proteinExistence type="predicted"/>